<dbReference type="CDD" id="cd00060">
    <property type="entry name" value="FHA"/>
    <property type="match status" value="1"/>
</dbReference>
<feature type="compositionally biased region" description="Low complexity" evidence="2">
    <location>
        <begin position="1"/>
        <end position="31"/>
    </location>
</feature>
<feature type="region of interest" description="Disordered" evidence="2">
    <location>
        <begin position="1"/>
        <end position="35"/>
    </location>
</feature>
<dbReference type="AlphaFoldDB" id="A0A4Q9KPA7"/>
<evidence type="ECO:0000313" key="5">
    <source>
        <dbReference type="Proteomes" id="UP000291933"/>
    </source>
</evidence>
<accession>A0A4Q9KPA7</accession>
<dbReference type="OrthoDB" id="5111283at2"/>
<dbReference type="Proteomes" id="UP000291933">
    <property type="component" value="Unassembled WGS sequence"/>
</dbReference>
<protein>
    <submittedName>
        <fullName evidence="4">FHA domain-containing protein</fullName>
    </submittedName>
</protein>
<dbReference type="SMART" id="SM00240">
    <property type="entry name" value="FHA"/>
    <property type="match status" value="1"/>
</dbReference>
<dbReference type="Pfam" id="PF00498">
    <property type="entry name" value="FHA"/>
    <property type="match status" value="1"/>
</dbReference>
<evidence type="ECO:0000256" key="1">
    <source>
        <dbReference type="ARBA" id="ARBA00022553"/>
    </source>
</evidence>
<evidence type="ECO:0000313" key="4">
    <source>
        <dbReference type="EMBL" id="TBT96456.1"/>
    </source>
</evidence>
<evidence type="ECO:0000256" key="2">
    <source>
        <dbReference type="SAM" id="MobiDB-lite"/>
    </source>
</evidence>
<feature type="region of interest" description="Disordered" evidence="2">
    <location>
        <begin position="172"/>
        <end position="202"/>
    </location>
</feature>
<sequence>MAAEPVEAGGDVPAAEVAEVGEPVEAAVPVDAETDDDIVDADVIDETPPSPVTPVAVPSVAQAVPAGSPAVTEAEPVNDVPDAPVVAHASVTPAELVAEAVDPAASHPVAAARPPAPPVAEALDASQGVAPVTPLPVAAHAAVTPAEPVAAAVDGAASQPAAAPAWAPVAPADAAPVPTPTAPPQAASPIPSPTAAPAPAASDVVSDKADWVAEVWIDPDWYAGQDSPDQLPSPGLPRVVGLRKRTLLIGRPSRSRGITPDVDCEPDTGVSRRHAELTTDGTRWWVDDVGSSNGTYVGQAGAPLPLDPIKGRTELGEDARVYVGSWTRVVVRRANPDEVDL</sequence>
<name>A0A4Q9KPA7_PROTD</name>
<keyword evidence="5" id="KW-1185">Reference proteome</keyword>
<evidence type="ECO:0000259" key="3">
    <source>
        <dbReference type="PROSITE" id="PS50006"/>
    </source>
</evidence>
<dbReference type="Gene3D" id="2.60.200.20">
    <property type="match status" value="1"/>
</dbReference>
<reference evidence="4 5" key="1">
    <citation type="submission" date="2019-01" db="EMBL/GenBank/DDBJ databases">
        <title>Lactibacter flavus gen. nov., sp. nov., a novel bacterium of the family Propionibacteriaceae isolated from raw milk and dairy products.</title>
        <authorList>
            <person name="Huptas C."/>
            <person name="Wenning M."/>
            <person name="Breitenwieser F."/>
            <person name="Doll E."/>
            <person name="Von Neubeck M."/>
            <person name="Busse H.-J."/>
            <person name="Scherer S."/>
        </authorList>
    </citation>
    <scope>NUCLEOTIDE SEQUENCE [LARGE SCALE GENOMIC DNA]</scope>
    <source>
        <strain evidence="4 5">DSM 22130</strain>
    </source>
</reference>
<proteinExistence type="predicted"/>
<feature type="domain" description="FHA" evidence="3">
    <location>
        <begin position="247"/>
        <end position="297"/>
    </location>
</feature>
<comment type="caution">
    <text evidence="4">The sequence shown here is derived from an EMBL/GenBank/DDBJ whole genome shotgun (WGS) entry which is preliminary data.</text>
</comment>
<dbReference type="InterPro" id="IPR000253">
    <property type="entry name" value="FHA_dom"/>
</dbReference>
<organism evidence="4 5">
    <name type="scientific">Propioniciclava tarda</name>
    <dbReference type="NCBI Taxonomy" id="433330"/>
    <lineage>
        <taxon>Bacteria</taxon>
        <taxon>Bacillati</taxon>
        <taxon>Actinomycetota</taxon>
        <taxon>Actinomycetes</taxon>
        <taxon>Propionibacteriales</taxon>
        <taxon>Propionibacteriaceae</taxon>
        <taxon>Propioniciclava</taxon>
    </lineage>
</organism>
<dbReference type="InterPro" id="IPR008984">
    <property type="entry name" value="SMAD_FHA_dom_sf"/>
</dbReference>
<keyword evidence="1" id="KW-0597">Phosphoprotein</keyword>
<gene>
    <name evidence="4" type="ORF">ET996_01370</name>
</gene>
<dbReference type="EMBL" id="SDMR01000001">
    <property type="protein sequence ID" value="TBT96456.1"/>
    <property type="molecule type" value="Genomic_DNA"/>
</dbReference>
<dbReference type="SUPFAM" id="SSF49879">
    <property type="entry name" value="SMAD/FHA domain"/>
    <property type="match status" value="1"/>
</dbReference>
<dbReference type="PROSITE" id="PS50006">
    <property type="entry name" value="FHA_DOMAIN"/>
    <property type="match status" value="1"/>
</dbReference>